<organism evidence="5">
    <name type="scientific">Chitinibacter mangrovi</name>
    <dbReference type="NCBI Taxonomy" id="3153927"/>
    <lineage>
        <taxon>Bacteria</taxon>
        <taxon>Pseudomonadati</taxon>
        <taxon>Pseudomonadota</taxon>
        <taxon>Betaproteobacteria</taxon>
        <taxon>Neisseriales</taxon>
        <taxon>Chitinibacteraceae</taxon>
        <taxon>Chitinibacter</taxon>
    </lineage>
</organism>
<dbReference type="PANTHER" id="PTHR43080">
    <property type="entry name" value="CBS DOMAIN-CONTAINING PROTEIN CBSX3, MITOCHONDRIAL"/>
    <property type="match status" value="1"/>
</dbReference>
<evidence type="ECO:0000256" key="2">
    <source>
        <dbReference type="PROSITE-ProRule" id="PRU00703"/>
    </source>
</evidence>
<keyword evidence="1 2" id="KW-0129">CBS domain</keyword>
<gene>
    <name evidence="5" type="ORF">ABHF33_11410</name>
</gene>
<evidence type="ECO:0000256" key="1">
    <source>
        <dbReference type="ARBA" id="ARBA00023122"/>
    </source>
</evidence>
<dbReference type="InterPro" id="IPR014710">
    <property type="entry name" value="RmlC-like_jellyroll"/>
</dbReference>
<dbReference type="Pfam" id="PF00571">
    <property type="entry name" value="CBS"/>
    <property type="match status" value="2"/>
</dbReference>
<dbReference type="GO" id="GO:0008773">
    <property type="term" value="F:[protein-PII] uridylyltransferase activity"/>
    <property type="evidence" value="ECO:0007669"/>
    <property type="project" value="InterPro"/>
</dbReference>
<reference evidence="5" key="1">
    <citation type="submission" date="2024-05" db="EMBL/GenBank/DDBJ databases">
        <authorList>
            <person name="Yang L."/>
            <person name="Pan L."/>
        </authorList>
    </citation>
    <scope>NUCLEOTIDE SEQUENCE</scope>
    <source>
        <strain evidence="5">FCG-7</strain>
    </source>
</reference>
<dbReference type="InterPro" id="IPR005105">
    <property type="entry name" value="GlnD_Uridyltrans_N"/>
</dbReference>
<dbReference type="CDD" id="cd00038">
    <property type="entry name" value="CAP_ED"/>
    <property type="match status" value="1"/>
</dbReference>
<dbReference type="Gene3D" id="2.60.120.10">
    <property type="entry name" value="Jelly Rolls"/>
    <property type="match status" value="1"/>
</dbReference>
<dbReference type="PANTHER" id="PTHR43080:SF2">
    <property type="entry name" value="CBS DOMAIN-CONTAINING PROTEIN"/>
    <property type="match status" value="1"/>
</dbReference>
<dbReference type="PROSITE" id="PS50042">
    <property type="entry name" value="CNMP_BINDING_3"/>
    <property type="match status" value="1"/>
</dbReference>
<dbReference type="RefSeq" id="WP_348944081.1">
    <property type="nucleotide sequence ID" value="NZ_CP157355.1"/>
</dbReference>
<dbReference type="InterPro" id="IPR000644">
    <property type="entry name" value="CBS_dom"/>
</dbReference>
<dbReference type="SUPFAM" id="SSF51206">
    <property type="entry name" value="cAMP-binding domain-like"/>
    <property type="match status" value="1"/>
</dbReference>
<dbReference type="Pfam" id="PF10335">
    <property type="entry name" value="DUF294_C"/>
    <property type="match status" value="1"/>
</dbReference>
<evidence type="ECO:0000259" key="4">
    <source>
        <dbReference type="PROSITE" id="PS51371"/>
    </source>
</evidence>
<dbReference type="InterPro" id="IPR051257">
    <property type="entry name" value="Diverse_CBS-Domain"/>
</dbReference>
<dbReference type="InterPro" id="IPR046342">
    <property type="entry name" value="CBS_dom_sf"/>
</dbReference>
<dbReference type="InterPro" id="IPR018490">
    <property type="entry name" value="cNMP-bd_dom_sf"/>
</dbReference>
<name>A0AAU7F764_9NEIS</name>
<sequence>MPGALDFSYPPFDTLTPVEGSELIRQIDIEYHAAGSTIIEAGSPMLALYVVMKGLVTGGADHDVPIAEHELFDGKALLEGRCAHAFSAREDTLLWRIPREAILQLSQRNTTFAAYFYQDVARRMAELSPSPHQLSQATLMLTRVRDACASPVFYLPADASVLDAAQMLQAKHASSVLIKTAQGCGIFTQSDLCQLVSQGLVPATTHAADHASFRLHTVEPDATLHQAMILMMRHGIHRVLIAQNGEISGVLEQLDLLACLANNPHSLGVQIERANSIDELKQVSARFTPLIQLFQQSGMKVTLIAELIGELRQKLLAKLFALLAPAGMLEHVCLLALGSEGRGEQILRTDQDNALIIADGYEHPELASVCAQFNATLLALGYPPCPGQIMISNPAWRLSVSGFKQQIDAWTYSPDSKQLMQLAIWIDGTAVTGNTTLLYELKNHLKRWLDGNTSFMAHFARAIEQFPSPLGLFSRLLTHADDHLLDLKKGGIFPITHGLRSLALEAGIEPRNSYLRLAALSGGTVISHSLAQDLAETLGFLQGLQLKYGLQAQAAGRQAVNLIDPAQLTALERELLKDALGVVKQFRSLLRHHFKLDQL</sequence>
<dbReference type="EMBL" id="CP157355">
    <property type="protein sequence ID" value="XBL99670.1"/>
    <property type="molecule type" value="Genomic_DNA"/>
</dbReference>
<dbReference type="Pfam" id="PF03445">
    <property type="entry name" value="DUF294"/>
    <property type="match status" value="1"/>
</dbReference>
<dbReference type="Gene3D" id="3.10.580.10">
    <property type="entry name" value="CBS-domain"/>
    <property type="match status" value="1"/>
</dbReference>
<evidence type="ECO:0000313" key="5">
    <source>
        <dbReference type="EMBL" id="XBL99670.1"/>
    </source>
</evidence>
<evidence type="ECO:0000259" key="3">
    <source>
        <dbReference type="PROSITE" id="PS50042"/>
    </source>
</evidence>
<accession>A0AAU7F764</accession>
<dbReference type="KEGG" id="cmav:ABHF33_11410"/>
<feature type="domain" description="Cyclic nucleotide-binding" evidence="3">
    <location>
        <begin position="11"/>
        <end position="123"/>
    </location>
</feature>
<dbReference type="SMART" id="SM00116">
    <property type="entry name" value="CBS"/>
    <property type="match status" value="2"/>
</dbReference>
<protein>
    <submittedName>
        <fullName evidence="5">Nucleotidyltransferase substrate binding domain-containing protein</fullName>
    </submittedName>
</protein>
<dbReference type="InterPro" id="IPR018821">
    <property type="entry name" value="DUF294_put_nucleoTrafse_sb-bd"/>
</dbReference>
<dbReference type="SUPFAM" id="SSF54631">
    <property type="entry name" value="CBS-domain pair"/>
    <property type="match status" value="1"/>
</dbReference>
<dbReference type="InterPro" id="IPR000595">
    <property type="entry name" value="cNMP-bd_dom"/>
</dbReference>
<dbReference type="PROSITE" id="PS51371">
    <property type="entry name" value="CBS"/>
    <property type="match status" value="1"/>
</dbReference>
<dbReference type="CDD" id="cd05401">
    <property type="entry name" value="NT_GlnE_GlnD_like"/>
    <property type="match status" value="1"/>
</dbReference>
<proteinExistence type="predicted"/>
<feature type="domain" description="CBS" evidence="4">
    <location>
        <begin position="211"/>
        <end position="267"/>
    </location>
</feature>
<dbReference type="AlphaFoldDB" id="A0AAU7F764"/>